<keyword evidence="1" id="KW-1133">Transmembrane helix</keyword>
<keyword evidence="1" id="KW-0812">Transmembrane</keyword>
<gene>
    <name evidence="2" type="ORF">KKP3000_004432</name>
</gene>
<dbReference type="RefSeq" id="WP_275474642.1">
    <property type="nucleotide sequence ID" value="NZ_CP162940.1"/>
</dbReference>
<comment type="caution">
    <text evidence="2">The sequence shown here is derived from an EMBL/GenBank/DDBJ whole genome shotgun (WGS) entry which is preliminary data.</text>
</comment>
<accession>A0ABV5AFU0</accession>
<evidence type="ECO:0000256" key="1">
    <source>
        <dbReference type="SAM" id="Phobius"/>
    </source>
</evidence>
<keyword evidence="1" id="KW-0472">Membrane</keyword>
<sequence>MWDAVFYFDPLRTQDQVIHYLRLPRAIAGAFVGAPYSLYLFAKSNQ</sequence>
<proteinExistence type="predicted"/>
<organism evidence="2 3">
    <name type="scientific">Alicyclobacillus fastidiosus</name>
    <dbReference type="NCBI Taxonomy" id="392011"/>
    <lineage>
        <taxon>Bacteria</taxon>
        <taxon>Bacillati</taxon>
        <taxon>Bacillota</taxon>
        <taxon>Bacilli</taxon>
        <taxon>Bacillales</taxon>
        <taxon>Alicyclobacillaceae</taxon>
        <taxon>Alicyclobacillus</taxon>
    </lineage>
</organism>
<name>A0ABV5AFU0_9BACL</name>
<dbReference type="Proteomes" id="UP001579974">
    <property type="component" value="Unassembled WGS sequence"/>
</dbReference>
<evidence type="ECO:0000313" key="2">
    <source>
        <dbReference type="EMBL" id="MFB5190936.1"/>
    </source>
</evidence>
<reference evidence="2 3" key="1">
    <citation type="journal article" date="2024" name="Int. J. Mol. Sci.">
        <title>Exploration of Alicyclobacillus spp. Genome in Search of Antibiotic Resistance.</title>
        <authorList>
            <person name="Bucka-Kolendo J."/>
            <person name="Kiousi D.E."/>
            <person name="Dekowska A."/>
            <person name="Mikolajczuk-Szczyrba A."/>
            <person name="Karadedos D.M."/>
            <person name="Michael P."/>
            <person name="Galanis A."/>
            <person name="Sokolowska B."/>
        </authorList>
    </citation>
    <scope>NUCLEOTIDE SEQUENCE [LARGE SCALE GENOMIC DNA]</scope>
    <source>
        <strain evidence="2 3">KKP 3000</strain>
    </source>
</reference>
<protein>
    <submittedName>
        <fullName evidence="2">Uncharacterized protein</fullName>
    </submittedName>
</protein>
<feature type="transmembrane region" description="Helical" evidence="1">
    <location>
        <begin position="20"/>
        <end position="42"/>
    </location>
</feature>
<keyword evidence="3" id="KW-1185">Reference proteome</keyword>
<dbReference type="EMBL" id="JBDXSU010000008">
    <property type="protein sequence ID" value="MFB5190936.1"/>
    <property type="molecule type" value="Genomic_DNA"/>
</dbReference>
<evidence type="ECO:0000313" key="3">
    <source>
        <dbReference type="Proteomes" id="UP001579974"/>
    </source>
</evidence>